<dbReference type="EMBL" id="ML178830">
    <property type="protein sequence ID" value="TFL00009.1"/>
    <property type="molecule type" value="Genomic_DNA"/>
</dbReference>
<keyword evidence="3 5" id="KW-1133">Transmembrane helix</keyword>
<evidence type="ECO:0000256" key="4">
    <source>
        <dbReference type="ARBA" id="ARBA00023136"/>
    </source>
</evidence>
<proteinExistence type="predicted"/>
<keyword evidence="4 5" id="KW-0472">Membrane</keyword>
<name>A0A5C3QII0_9AGAR</name>
<dbReference type="STRING" id="1884261.A0A5C3QII0"/>
<dbReference type="OrthoDB" id="3358017at2759"/>
<keyword evidence="8" id="KW-1185">Reference proteome</keyword>
<evidence type="ECO:0000313" key="7">
    <source>
        <dbReference type="EMBL" id="TFL00009.1"/>
    </source>
</evidence>
<dbReference type="AlphaFoldDB" id="A0A5C3QII0"/>
<evidence type="ECO:0000256" key="2">
    <source>
        <dbReference type="ARBA" id="ARBA00022692"/>
    </source>
</evidence>
<dbReference type="PANTHER" id="PTHR31465">
    <property type="entry name" value="PROTEIN RTA1-RELATED"/>
    <property type="match status" value="1"/>
</dbReference>
<evidence type="ECO:0000256" key="5">
    <source>
        <dbReference type="SAM" id="Phobius"/>
    </source>
</evidence>
<feature type="transmembrane region" description="Helical" evidence="5">
    <location>
        <begin position="245"/>
        <end position="268"/>
    </location>
</feature>
<dbReference type="Proteomes" id="UP000305067">
    <property type="component" value="Unassembled WGS sequence"/>
</dbReference>
<comment type="subcellular location">
    <subcellularLocation>
        <location evidence="1">Membrane</location>
        <topology evidence="1">Multi-pass membrane protein</topology>
    </subcellularLocation>
</comment>
<feature type="transmembrane region" description="Helical" evidence="5">
    <location>
        <begin position="162"/>
        <end position="180"/>
    </location>
</feature>
<organism evidence="7 8">
    <name type="scientific">Pterulicium gracile</name>
    <dbReference type="NCBI Taxonomy" id="1884261"/>
    <lineage>
        <taxon>Eukaryota</taxon>
        <taxon>Fungi</taxon>
        <taxon>Dikarya</taxon>
        <taxon>Basidiomycota</taxon>
        <taxon>Agaricomycotina</taxon>
        <taxon>Agaricomycetes</taxon>
        <taxon>Agaricomycetidae</taxon>
        <taxon>Agaricales</taxon>
        <taxon>Pleurotineae</taxon>
        <taxon>Pterulaceae</taxon>
        <taxon>Pterulicium</taxon>
    </lineage>
</organism>
<evidence type="ECO:0000256" key="6">
    <source>
        <dbReference type="SAM" id="SignalP"/>
    </source>
</evidence>
<dbReference type="PANTHER" id="PTHR31465:SF1">
    <property type="entry name" value="PROTEIN RTA1-RELATED"/>
    <property type="match status" value="1"/>
</dbReference>
<sequence>MDRLQRTLPLVLSIGLLLATVAYAAPPREFEDPRTRDATFNPDPYADPSHDMGNPLRYIASSTLAGISFGLVLLVAILQSLCTWKWGAKYMLAMVIGGYTFAIGLATRFALNDNPRSKGTYIAMYLFVVLSPCAFIAATYVLLGRFARHLKCDELLLVSPRYITRIFITSDVVTFLVQAAGGGVSAGSTTVKMAKIGSRIFLAGLALQLLSYLIFITVYITFLVRIRTRRPEVWNMDKELGTKWFSRWKTLAGAFMLSCIGILVRSIFRTIELGEGYAGYLATHEVYFYTLDTLPLFIAISIFVPFWPGRFIREESSVVENCGGG</sequence>
<feature type="signal peptide" evidence="6">
    <location>
        <begin position="1"/>
        <end position="24"/>
    </location>
</feature>
<dbReference type="InterPro" id="IPR007568">
    <property type="entry name" value="RTA1"/>
</dbReference>
<keyword evidence="6" id="KW-0732">Signal</keyword>
<accession>A0A5C3QII0</accession>
<evidence type="ECO:0000313" key="8">
    <source>
        <dbReference type="Proteomes" id="UP000305067"/>
    </source>
</evidence>
<feature type="transmembrane region" description="Helical" evidence="5">
    <location>
        <begin position="90"/>
        <end position="110"/>
    </location>
</feature>
<feature type="chain" id="PRO_5022948616" evidence="6">
    <location>
        <begin position="25"/>
        <end position="325"/>
    </location>
</feature>
<feature type="transmembrane region" description="Helical" evidence="5">
    <location>
        <begin position="200"/>
        <end position="224"/>
    </location>
</feature>
<evidence type="ECO:0000256" key="1">
    <source>
        <dbReference type="ARBA" id="ARBA00004141"/>
    </source>
</evidence>
<feature type="transmembrane region" description="Helical" evidence="5">
    <location>
        <begin position="122"/>
        <end position="142"/>
    </location>
</feature>
<dbReference type="Pfam" id="PF04479">
    <property type="entry name" value="RTA1"/>
    <property type="match status" value="1"/>
</dbReference>
<gene>
    <name evidence="7" type="ORF">BDV98DRAFT_116091</name>
</gene>
<evidence type="ECO:0000256" key="3">
    <source>
        <dbReference type="ARBA" id="ARBA00022989"/>
    </source>
</evidence>
<feature type="transmembrane region" description="Helical" evidence="5">
    <location>
        <begin position="58"/>
        <end position="78"/>
    </location>
</feature>
<dbReference type="GO" id="GO:0016020">
    <property type="term" value="C:membrane"/>
    <property type="evidence" value="ECO:0007669"/>
    <property type="project" value="UniProtKB-SubCell"/>
</dbReference>
<feature type="transmembrane region" description="Helical" evidence="5">
    <location>
        <begin position="288"/>
        <end position="307"/>
    </location>
</feature>
<keyword evidence="2 5" id="KW-0812">Transmembrane</keyword>
<protein>
    <submittedName>
        <fullName evidence="7">RTA1-like protein</fullName>
    </submittedName>
</protein>
<reference evidence="7 8" key="1">
    <citation type="journal article" date="2019" name="Nat. Ecol. Evol.">
        <title>Megaphylogeny resolves global patterns of mushroom evolution.</title>
        <authorList>
            <person name="Varga T."/>
            <person name="Krizsan K."/>
            <person name="Foldi C."/>
            <person name="Dima B."/>
            <person name="Sanchez-Garcia M."/>
            <person name="Sanchez-Ramirez S."/>
            <person name="Szollosi G.J."/>
            <person name="Szarkandi J.G."/>
            <person name="Papp V."/>
            <person name="Albert L."/>
            <person name="Andreopoulos W."/>
            <person name="Angelini C."/>
            <person name="Antonin V."/>
            <person name="Barry K.W."/>
            <person name="Bougher N.L."/>
            <person name="Buchanan P."/>
            <person name="Buyck B."/>
            <person name="Bense V."/>
            <person name="Catcheside P."/>
            <person name="Chovatia M."/>
            <person name="Cooper J."/>
            <person name="Damon W."/>
            <person name="Desjardin D."/>
            <person name="Finy P."/>
            <person name="Geml J."/>
            <person name="Haridas S."/>
            <person name="Hughes K."/>
            <person name="Justo A."/>
            <person name="Karasinski D."/>
            <person name="Kautmanova I."/>
            <person name="Kiss B."/>
            <person name="Kocsube S."/>
            <person name="Kotiranta H."/>
            <person name="LaButti K.M."/>
            <person name="Lechner B.E."/>
            <person name="Liimatainen K."/>
            <person name="Lipzen A."/>
            <person name="Lukacs Z."/>
            <person name="Mihaltcheva S."/>
            <person name="Morgado L.N."/>
            <person name="Niskanen T."/>
            <person name="Noordeloos M.E."/>
            <person name="Ohm R.A."/>
            <person name="Ortiz-Santana B."/>
            <person name="Ovrebo C."/>
            <person name="Racz N."/>
            <person name="Riley R."/>
            <person name="Savchenko A."/>
            <person name="Shiryaev A."/>
            <person name="Soop K."/>
            <person name="Spirin V."/>
            <person name="Szebenyi C."/>
            <person name="Tomsovsky M."/>
            <person name="Tulloss R.E."/>
            <person name="Uehling J."/>
            <person name="Grigoriev I.V."/>
            <person name="Vagvolgyi C."/>
            <person name="Papp T."/>
            <person name="Martin F.M."/>
            <person name="Miettinen O."/>
            <person name="Hibbett D.S."/>
            <person name="Nagy L.G."/>
        </authorList>
    </citation>
    <scope>NUCLEOTIDE SEQUENCE [LARGE SCALE GENOMIC DNA]</scope>
    <source>
        <strain evidence="7 8">CBS 309.79</strain>
    </source>
</reference>